<name>A0AAV7MCA5_PLEWA</name>
<sequence>MAHLFGNENSSFPKNVENSCLIRKVSASGANDFCRFSPKWESFCATAAQHFFQSQIALPPQDSTAPIHVRPASGGMEYTAFPAHEWVRAAHTRYTRGRDVERRLYGDEEGVDMCGQVVAGLWYGGYNRLFQT</sequence>
<organism evidence="1 2">
    <name type="scientific">Pleurodeles waltl</name>
    <name type="common">Iberian ribbed newt</name>
    <dbReference type="NCBI Taxonomy" id="8319"/>
    <lineage>
        <taxon>Eukaryota</taxon>
        <taxon>Metazoa</taxon>
        <taxon>Chordata</taxon>
        <taxon>Craniata</taxon>
        <taxon>Vertebrata</taxon>
        <taxon>Euteleostomi</taxon>
        <taxon>Amphibia</taxon>
        <taxon>Batrachia</taxon>
        <taxon>Caudata</taxon>
        <taxon>Salamandroidea</taxon>
        <taxon>Salamandridae</taxon>
        <taxon>Pleurodelinae</taxon>
        <taxon>Pleurodeles</taxon>
    </lineage>
</organism>
<dbReference type="EMBL" id="JANPWB010000014">
    <property type="protein sequence ID" value="KAJ1101386.1"/>
    <property type="molecule type" value="Genomic_DNA"/>
</dbReference>
<proteinExistence type="predicted"/>
<reference evidence="1" key="1">
    <citation type="journal article" date="2022" name="bioRxiv">
        <title>Sequencing and chromosome-scale assembly of the giantPleurodeles waltlgenome.</title>
        <authorList>
            <person name="Brown T."/>
            <person name="Elewa A."/>
            <person name="Iarovenko S."/>
            <person name="Subramanian E."/>
            <person name="Araus A.J."/>
            <person name="Petzold A."/>
            <person name="Susuki M."/>
            <person name="Suzuki K.-i.T."/>
            <person name="Hayashi T."/>
            <person name="Toyoda A."/>
            <person name="Oliveira C."/>
            <person name="Osipova E."/>
            <person name="Leigh N.D."/>
            <person name="Simon A."/>
            <person name="Yun M.H."/>
        </authorList>
    </citation>
    <scope>NUCLEOTIDE SEQUENCE</scope>
    <source>
        <strain evidence="1">20211129_DDA</strain>
        <tissue evidence="1">Liver</tissue>
    </source>
</reference>
<evidence type="ECO:0000313" key="1">
    <source>
        <dbReference type="EMBL" id="KAJ1101386.1"/>
    </source>
</evidence>
<dbReference type="AlphaFoldDB" id="A0AAV7MCA5"/>
<dbReference type="Proteomes" id="UP001066276">
    <property type="component" value="Chromosome 10"/>
</dbReference>
<evidence type="ECO:0000313" key="2">
    <source>
        <dbReference type="Proteomes" id="UP001066276"/>
    </source>
</evidence>
<keyword evidence="2" id="KW-1185">Reference proteome</keyword>
<accession>A0AAV7MCA5</accession>
<protein>
    <submittedName>
        <fullName evidence="1">Uncharacterized protein</fullName>
    </submittedName>
</protein>
<gene>
    <name evidence="1" type="ORF">NDU88_006454</name>
</gene>
<comment type="caution">
    <text evidence="1">The sequence shown here is derived from an EMBL/GenBank/DDBJ whole genome shotgun (WGS) entry which is preliminary data.</text>
</comment>